<geneLocation type="plasmid" evidence="2">
    <name>pHSJD-312</name>
</geneLocation>
<sequence length="69" mass="7884">MKEHELELDVSISIPILTVIFYMTIVSSLSALNSFNNIKYIPINELGLTIGFVIFNLILNSIFIEFTYI</sequence>
<keyword evidence="1" id="KW-0812">Transmembrane</keyword>
<proteinExistence type="predicted"/>
<dbReference type="AlphaFoldDB" id="A0A386JBY2"/>
<evidence type="ECO:0000313" key="2">
    <source>
        <dbReference type="EMBL" id="AYD68692.1"/>
    </source>
</evidence>
<keyword evidence="1" id="KW-1133">Transmembrane helix</keyword>
<feature type="transmembrane region" description="Helical" evidence="1">
    <location>
        <begin position="12"/>
        <end position="34"/>
    </location>
</feature>
<keyword evidence="2" id="KW-0614">Plasmid</keyword>
<dbReference type="EMBL" id="MG973074">
    <property type="protein sequence ID" value="AYD68692.1"/>
    <property type="molecule type" value="Genomic_DNA"/>
</dbReference>
<gene>
    <name evidence="2" type="ORF">pHSJD-312_00071</name>
</gene>
<keyword evidence="1" id="KW-0472">Membrane</keyword>
<reference evidence="2" key="1">
    <citation type="journal article" date="2018" name="Sci. Rep.">
        <title>Novel Clade C-I Clostridium difficile strains escape diagnostic tests, differ in pathogenicity potential and carry toxins on extrachromosomal elements.</title>
        <authorList>
            <person name="Ramirez-Vargas G."/>
            <person name="Lopez-Urena D."/>
            <person name="Badilla A."/>
            <person name="Orozco-Aguilar J."/>
            <person name="Murillo T."/>
            <person name="Rojas P."/>
            <person name="Riedel T."/>
            <person name="Overmann J."/>
            <person name="Gonzalez G."/>
            <person name="Chaves-Olarte E."/>
            <person name="Quesada-Gomez C."/>
            <person name="Rodriguez C."/>
        </authorList>
    </citation>
    <scope>NUCLEOTIDE SEQUENCE</scope>
    <source>
        <strain evidence="2">HSJD-312</strain>
        <plasmid evidence="2">pHSJD-312</plasmid>
    </source>
</reference>
<feature type="transmembrane region" description="Helical" evidence="1">
    <location>
        <begin position="46"/>
        <end position="64"/>
    </location>
</feature>
<name>A0A386JBY2_CLODI</name>
<protein>
    <submittedName>
        <fullName evidence="2">Uncharacterized protein</fullName>
    </submittedName>
</protein>
<evidence type="ECO:0000256" key="1">
    <source>
        <dbReference type="SAM" id="Phobius"/>
    </source>
</evidence>
<accession>A0A386JBY2</accession>
<organism evidence="2">
    <name type="scientific">Clostridioides difficile</name>
    <name type="common">Peptoclostridium difficile</name>
    <dbReference type="NCBI Taxonomy" id="1496"/>
    <lineage>
        <taxon>Bacteria</taxon>
        <taxon>Bacillati</taxon>
        <taxon>Bacillota</taxon>
        <taxon>Clostridia</taxon>
        <taxon>Peptostreptococcales</taxon>
        <taxon>Peptostreptococcaceae</taxon>
        <taxon>Clostridioides</taxon>
    </lineage>
</organism>